<evidence type="ECO:0000313" key="4">
    <source>
        <dbReference type="EMBL" id="KAK8857858.1"/>
    </source>
</evidence>
<dbReference type="Pfam" id="PF00415">
    <property type="entry name" value="RCC1"/>
    <property type="match status" value="1"/>
</dbReference>
<keyword evidence="5" id="KW-1185">Reference proteome</keyword>
<dbReference type="InterPro" id="IPR000408">
    <property type="entry name" value="Reg_chr_condens"/>
</dbReference>
<protein>
    <submittedName>
        <fullName evidence="4">Uncharacterized protein</fullName>
    </submittedName>
</protein>
<dbReference type="SUPFAM" id="SSF50985">
    <property type="entry name" value="RCC1/BLIP-II"/>
    <property type="match status" value="1"/>
</dbReference>
<dbReference type="EMBL" id="JAPFFF010000019">
    <property type="protein sequence ID" value="KAK8857858.1"/>
    <property type="molecule type" value="Genomic_DNA"/>
</dbReference>
<dbReference type="PANTHER" id="PTHR22870:SF408">
    <property type="entry name" value="OS09G0560450 PROTEIN"/>
    <property type="match status" value="1"/>
</dbReference>
<dbReference type="PANTHER" id="PTHR22870">
    <property type="entry name" value="REGULATOR OF CHROMOSOME CONDENSATION"/>
    <property type="match status" value="1"/>
</dbReference>
<feature type="region of interest" description="Disordered" evidence="3">
    <location>
        <begin position="552"/>
        <end position="580"/>
    </location>
</feature>
<dbReference type="PROSITE" id="PS50012">
    <property type="entry name" value="RCC1_3"/>
    <property type="match status" value="2"/>
</dbReference>
<name>A0ABR2I5Q4_9EUKA</name>
<accession>A0ABR2I5Q4</accession>
<proteinExistence type="predicted"/>
<dbReference type="InterPro" id="IPR009091">
    <property type="entry name" value="RCC1/BLIP-II"/>
</dbReference>
<keyword evidence="1" id="KW-0677">Repeat</keyword>
<reference evidence="4 5" key="1">
    <citation type="submission" date="2024-04" db="EMBL/GenBank/DDBJ databases">
        <title>Tritrichomonas musculus Genome.</title>
        <authorList>
            <person name="Alves-Ferreira E."/>
            <person name="Grigg M."/>
            <person name="Lorenzi H."/>
            <person name="Galac M."/>
        </authorList>
    </citation>
    <scope>NUCLEOTIDE SEQUENCE [LARGE SCALE GENOMIC DNA]</scope>
    <source>
        <strain evidence="4 5">EAF2021</strain>
    </source>
</reference>
<dbReference type="InterPro" id="IPR051210">
    <property type="entry name" value="Ub_ligase/GEF_domain"/>
</dbReference>
<comment type="caution">
    <text evidence="4">The sequence shown here is derived from an EMBL/GenBank/DDBJ whole genome shotgun (WGS) entry which is preliminary data.</text>
</comment>
<organism evidence="4 5">
    <name type="scientific">Tritrichomonas musculus</name>
    <dbReference type="NCBI Taxonomy" id="1915356"/>
    <lineage>
        <taxon>Eukaryota</taxon>
        <taxon>Metamonada</taxon>
        <taxon>Parabasalia</taxon>
        <taxon>Tritrichomonadida</taxon>
        <taxon>Tritrichomonadidae</taxon>
        <taxon>Tritrichomonas</taxon>
    </lineage>
</organism>
<dbReference type="Proteomes" id="UP001470230">
    <property type="component" value="Unassembled WGS sequence"/>
</dbReference>
<evidence type="ECO:0000256" key="3">
    <source>
        <dbReference type="SAM" id="MobiDB-lite"/>
    </source>
</evidence>
<evidence type="ECO:0000313" key="5">
    <source>
        <dbReference type="Proteomes" id="UP001470230"/>
    </source>
</evidence>
<feature type="compositionally biased region" description="Low complexity" evidence="3">
    <location>
        <begin position="558"/>
        <end position="573"/>
    </location>
</feature>
<evidence type="ECO:0000256" key="2">
    <source>
        <dbReference type="PROSITE-ProRule" id="PRU00235"/>
    </source>
</evidence>
<feature type="repeat" description="RCC1" evidence="2">
    <location>
        <begin position="52"/>
        <end position="102"/>
    </location>
</feature>
<gene>
    <name evidence="4" type="ORF">M9Y10_012953</name>
</gene>
<sequence length="915" mass="100421">MAQILSSAGYHGEGRLGRKGNSNQLNRITTEMPPLLMFSCGWKHNIFITTEHQVYVCGDNGDGQLGPDIQQCFVPTISRRLSELHPVWSSCGDKMTALLSEDGHVYACGVGWGVGPVELTAPSEVVYISCGVSTICGIGVNGEFYQWTNHAAAATRLQCDAKFCDCAAGNFQTFGLSTTGVLYVTGRSKSCGQGRKWSSSELVPVQSLSGIVIKRIFAYCNHSVAIDEEGRVYVCGSNNYCQLGLDVRKANVFMRVPVFDEHPVITASLGDTFTAFITENLELYTCGDGDEYRLCNTTIGKVHTPTLADAAIGKLVMWISCGCSHMIIAENLEEIPQHPGRAYFGLDGTTRRKRRKLPSLSELETVNSLTKPVSVDKSDYGTIWTGYANGDIVESKEHGRCVVLGTTLRGLVIRQEKPNQEGEEAENFLVDLKDLRNVFESLKVVSRDGCTFEVLNSRGGFELNIDNSPSSSEVFGFCPGDRVHHPILGDGTIKGVFGGCLWFMFDDDEGRISTTLVSEIQYLHKWLRITKGGNNREVKYCTLSNSTEKVNQKQLQGTTAAATTEAKTTNNNKLDSHSSENEVPVETFPCEVLSSFGLKIGDLVETENGIGEIFGSFRHFAVVKDILTKSLSEQFPSSLLLLRRETDKKEPVCIDHLTLDGLAVSVDVSCHKDDKFKPFDRVNTKFGTATLCGKKDGKWWLQTDDALALGGGIGFVSDDSSFQLIRRIGNRDTTFHLGDFNIDGCKENDKNIVVSVSTEDFKDLTVLPGDLIIANNGKFKVVGMNVENRQVIGVSVPVSSTVSNGKLHYFSDKDFDNVSIVFRSDLPATRIYYSKTGNGLNLSVSMRDFVGKRFITDDLIETPFGVGLVVGMADSNLGIHLNTEHGVSFFTPQSIYDSSLFKLIKRRAIVSLINT</sequence>
<dbReference type="Gene3D" id="2.130.10.30">
    <property type="entry name" value="Regulator of chromosome condensation 1/beta-lactamase-inhibitor protein II"/>
    <property type="match status" value="2"/>
</dbReference>
<feature type="repeat" description="RCC1" evidence="2">
    <location>
        <begin position="230"/>
        <end position="280"/>
    </location>
</feature>
<dbReference type="Pfam" id="PF13540">
    <property type="entry name" value="RCC1_2"/>
    <property type="match status" value="1"/>
</dbReference>
<evidence type="ECO:0000256" key="1">
    <source>
        <dbReference type="ARBA" id="ARBA00022737"/>
    </source>
</evidence>